<sequence length="81" mass="9175">MALEQDLNTNPPCHPRACAIQDCLNKNGFDERKCAQFVDSLYECCQAFYEKHGDSATTVSCPKAELLRLKIRQRAPKNKTT</sequence>
<dbReference type="PANTHER" id="PTHR15590">
    <property type="entry name" value="CX9C MOTIF-CONTAINING PROTEIN 4"/>
    <property type="match status" value="1"/>
</dbReference>
<organism evidence="8 9">
    <name type="scientific">Podospora didyma</name>
    <dbReference type="NCBI Taxonomy" id="330526"/>
    <lineage>
        <taxon>Eukaryota</taxon>
        <taxon>Fungi</taxon>
        <taxon>Dikarya</taxon>
        <taxon>Ascomycota</taxon>
        <taxon>Pezizomycotina</taxon>
        <taxon>Sordariomycetes</taxon>
        <taxon>Sordariomycetidae</taxon>
        <taxon>Sordariales</taxon>
        <taxon>Podosporaceae</taxon>
        <taxon>Podospora</taxon>
    </lineage>
</organism>
<comment type="similarity">
    <text evidence="2">Belongs to the CMC4 family.</text>
</comment>
<dbReference type="PROSITE" id="PS51808">
    <property type="entry name" value="CHCH"/>
    <property type="match status" value="1"/>
</dbReference>
<evidence type="ECO:0000313" key="8">
    <source>
        <dbReference type="EMBL" id="KAK3394841.1"/>
    </source>
</evidence>
<dbReference type="InterPro" id="IPR009069">
    <property type="entry name" value="Cys_alpha_HP_mot_SF"/>
</dbReference>
<reference evidence="8" key="1">
    <citation type="journal article" date="2023" name="Mol. Phylogenet. Evol.">
        <title>Genome-scale phylogeny and comparative genomics of the fungal order Sordariales.</title>
        <authorList>
            <person name="Hensen N."/>
            <person name="Bonometti L."/>
            <person name="Westerberg I."/>
            <person name="Brannstrom I.O."/>
            <person name="Guillou S."/>
            <person name="Cros-Aarteil S."/>
            <person name="Calhoun S."/>
            <person name="Haridas S."/>
            <person name="Kuo A."/>
            <person name="Mondo S."/>
            <person name="Pangilinan J."/>
            <person name="Riley R."/>
            <person name="LaButti K."/>
            <person name="Andreopoulos B."/>
            <person name="Lipzen A."/>
            <person name="Chen C."/>
            <person name="Yan M."/>
            <person name="Daum C."/>
            <person name="Ng V."/>
            <person name="Clum A."/>
            <person name="Steindorff A."/>
            <person name="Ohm R.A."/>
            <person name="Martin F."/>
            <person name="Silar P."/>
            <person name="Natvig D.O."/>
            <person name="Lalanne C."/>
            <person name="Gautier V."/>
            <person name="Ament-Velasquez S.L."/>
            <person name="Kruys A."/>
            <person name="Hutchinson M.I."/>
            <person name="Powell A.J."/>
            <person name="Barry K."/>
            <person name="Miller A.N."/>
            <person name="Grigoriev I.V."/>
            <person name="Debuchy R."/>
            <person name="Gladieux P."/>
            <person name="Hiltunen Thoren M."/>
            <person name="Johannesson H."/>
        </authorList>
    </citation>
    <scope>NUCLEOTIDE SEQUENCE</scope>
    <source>
        <strain evidence="8">CBS 232.78</strain>
    </source>
</reference>
<dbReference type="FunFam" id="1.10.287.1130:FF:000008">
    <property type="entry name" value="Cx9C motif-containing protein 4, mitochondrial"/>
    <property type="match status" value="1"/>
</dbReference>
<comment type="caution">
    <text evidence="8">The sequence shown here is derived from an EMBL/GenBank/DDBJ whole genome shotgun (WGS) entry which is preliminary data.</text>
</comment>
<dbReference type="InterPro" id="IPR027179">
    <property type="entry name" value="CMC4"/>
</dbReference>
<proteinExistence type="inferred from homology"/>
<accession>A0AAE0P7N4</accession>
<evidence type="ECO:0000256" key="5">
    <source>
        <dbReference type="ARBA" id="ARBA00023128"/>
    </source>
</evidence>
<evidence type="ECO:0000256" key="4">
    <source>
        <dbReference type="ARBA" id="ARBA00022737"/>
    </source>
</evidence>
<evidence type="ECO:0000256" key="2">
    <source>
        <dbReference type="ARBA" id="ARBA00009858"/>
    </source>
</evidence>
<feature type="disulfide bond" evidence="7">
    <location>
        <begin position="45"/>
        <end position="61"/>
    </location>
</feature>
<feature type="disulfide bond" evidence="7">
    <location>
        <begin position="23"/>
        <end position="34"/>
    </location>
</feature>
<keyword evidence="9" id="KW-1185">Reference proteome</keyword>
<keyword evidence="6 7" id="KW-1015">Disulfide bond</keyword>
<feature type="disulfide bond" evidence="7">
    <location>
        <begin position="13"/>
        <end position="44"/>
    </location>
</feature>
<protein>
    <recommendedName>
        <fullName evidence="3">Cx9C motif-containing protein 4, mitochondrial</fullName>
    </recommendedName>
</protein>
<dbReference type="Pfam" id="PF08991">
    <property type="entry name" value="CMC4"/>
    <property type="match status" value="1"/>
</dbReference>
<reference evidence="8" key="2">
    <citation type="submission" date="2023-06" db="EMBL/GenBank/DDBJ databases">
        <authorList>
            <consortium name="Lawrence Berkeley National Laboratory"/>
            <person name="Haridas S."/>
            <person name="Hensen N."/>
            <person name="Bonometti L."/>
            <person name="Westerberg I."/>
            <person name="Brannstrom I.O."/>
            <person name="Guillou S."/>
            <person name="Cros-Aarteil S."/>
            <person name="Calhoun S."/>
            <person name="Kuo A."/>
            <person name="Mondo S."/>
            <person name="Pangilinan J."/>
            <person name="Riley R."/>
            <person name="LaButti K."/>
            <person name="Andreopoulos B."/>
            <person name="Lipzen A."/>
            <person name="Chen C."/>
            <person name="Yanf M."/>
            <person name="Daum C."/>
            <person name="Ng V."/>
            <person name="Clum A."/>
            <person name="Steindorff A."/>
            <person name="Ohm R."/>
            <person name="Martin F."/>
            <person name="Silar P."/>
            <person name="Natvig D."/>
            <person name="Lalanne C."/>
            <person name="Gautier V."/>
            <person name="Ament-velasquez S.L."/>
            <person name="Kruys A."/>
            <person name="Hutchinson M.I."/>
            <person name="Powell A.J."/>
            <person name="Barry K."/>
            <person name="Miller A.N."/>
            <person name="Grigoriev I.V."/>
            <person name="Debuchy R."/>
            <person name="Gladieux P."/>
            <person name="Thoren M.H."/>
            <person name="Johannesson H."/>
        </authorList>
    </citation>
    <scope>NUCLEOTIDE SEQUENCE</scope>
    <source>
        <strain evidence="8">CBS 232.78</strain>
    </source>
</reference>
<dbReference type="AlphaFoldDB" id="A0AAE0P7N4"/>
<evidence type="ECO:0000256" key="6">
    <source>
        <dbReference type="ARBA" id="ARBA00023157"/>
    </source>
</evidence>
<evidence type="ECO:0000313" key="9">
    <source>
        <dbReference type="Proteomes" id="UP001285441"/>
    </source>
</evidence>
<dbReference type="PANTHER" id="PTHR15590:SF0">
    <property type="entry name" value="CX9C MOTIF-CONTAINING PROTEIN 4"/>
    <property type="match status" value="1"/>
</dbReference>
<evidence type="ECO:0000256" key="3">
    <source>
        <dbReference type="ARBA" id="ARBA00019406"/>
    </source>
</evidence>
<gene>
    <name evidence="8" type="ORF">B0H63DRAFT_462133</name>
</gene>
<dbReference type="SUPFAM" id="SSF47072">
    <property type="entry name" value="Cysteine alpha-hairpin motif"/>
    <property type="match status" value="1"/>
</dbReference>
<keyword evidence="5" id="KW-0496">Mitochondrion</keyword>
<comment type="subcellular location">
    <subcellularLocation>
        <location evidence="1">Mitochondrion intermembrane space</location>
    </subcellularLocation>
</comment>
<dbReference type="Proteomes" id="UP001285441">
    <property type="component" value="Unassembled WGS sequence"/>
</dbReference>
<dbReference type="GO" id="GO:0005758">
    <property type="term" value="C:mitochondrial intermembrane space"/>
    <property type="evidence" value="ECO:0007669"/>
    <property type="project" value="UniProtKB-SubCell"/>
</dbReference>
<dbReference type="Gene3D" id="1.10.287.1130">
    <property type="entry name" value="CytochromE C oxidase copper chaperone"/>
    <property type="match status" value="1"/>
</dbReference>
<dbReference type="EMBL" id="JAULSW010000001">
    <property type="protein sequence ID" value="KAK3394841.1"/>
    <property type="molecule type" value="Genomic_DNA"/>
</dbReference>
<evidence type="ECO:0000256" key="1">
    <source>
        <dbReference type="ARBA" id="ARBA00004569"/>
    </source>
</evidence>
<evidence type="ECO:0000256" key="7">
    <source>
        <dbReference type="PIRSR" id="PIRSR627179-50"/>
    </source>
</evidence>
<name>A0AAE0P7N4_9PEZI</name>
<keyword evidence="4" id="KW-0677">Repeat</keyword>